<sequence length="185" mass="21262">MKGGGGRGIITEIQSGPKNKNIFWHIFCFLFGSLFHPPSVLLLLPQYLSLFLSSFFLPPFVILLSFPNLILDISFSSFLSFSLILSLLHVFFLFFLIIAFCTICRRTSRGVVFSFLLSFPFVFCLPVPLFCVYRNVFFCFCSSYGALFLVSPIISRSSEHDPVFEGRLGSKFFEKRLDRIENYYC</sequence>
<accession>A0A8D9BI43</accession>
<reference evidence="2" key="1">
    <citation type="submission" date="2021-05" db="EMBL/GenBank/DDBJ databases">
        <authorList>
            <person name="Alioto T."/>
            <person name="Alioto T."/>
            <person name="Gomez Garrido J."/>
        </authorList>
    </citation>
    <scope>NUCLEOTIDE SEQUENCE</scope>
</reference>
<evidence type="ECO:0000313" key="2">
    <source>
        <dbReference type="EMBL" id="CAG6781851.1"/>
    </source>
</evidence>
<keyword evidence="1" id="KW-0472">Membrane</keyword>
<name>A0A8D9BI43_9HEMI</name>
<feature type="transmembrane region" description="Helical" evidence="1">
    <location>
        <begin position="110"/>
        <end position="129"/>
    </location>
</feature>
<organism evidence="2">
    <name type="scientific">Cacopsylla melanoneura</name>
    <dbReference type="NCBI Taxonomy" id="428564"/>
    <lineage>
        <taxon>Eukaryota</taxon>
        <taxon>Metazoa</taxon>
        <taxon>Ecdysozoa</taxon>
        <taxon>Arthropoda</taxon>
        <taxon>Hexapoda</taxon>
        <taxon>Insecta</taxon>
        <taxon>Pterygota</taxon>
        <taxon>Neoptera</taxon>
        <taxon>Paraneoptera</taxon>
        <taxon>Hemiptera</taxon>
        <taxon>Sternorrhyncha</taxon>
        <taxon>Psylloidea</taxon>
        <taxon>Psyllidae</taxon>
        <taxon>Psyllinae</taxon>
        <taxon>Cacopsylla</taxon>
    </lineage>
</organism>
<feature type="transmembrane region" description="Helical" evidence="1">
    <location>
        <begin position="77"/>
        <end position="103"/>
    </location>
</feature>
<dbReference type="AlphaFoldDB" id="A0A8D9BI43"/>
<keyword evidence="1" id="KW-0812">Transmembrane</keyword>
<feature type="transmembrane region" description="Helical" evidence="1">
    <location>
        <begin position="22"/>
        <end position="44"/>
    </location>
</feature>
<feature type="transmembrane region" description="Helical" evidence="1">
    <location>
        <begin position="51"/>
        <end position="71"/>
    </location>
</feature>
<keyword evidence="1" id="KW-1133">Transmembrane helix</keyword>
<protein>
    <submittedName>
        <fullName evidence="2">Uncharacterized protein</fullName>
    </submittedName>
</protein>
<proteinExistence type="predicted"/>
<evidence type="ECO:0000256" key="1">
    <source>
        <dbReference type="SAM" id="Phobius"/>
    </source>
</evidence>
<dbReference type="EMBL" id="HBUF01624874">
    <property type="protein sequence ID" value="CAG6781851.1"/>
    <property type="molecule type" value="Transcribed_RNA"/>
</dbReference>